<proteinExistence type="predicted"/>
<dbReference type="Proteomes" id="UP000799767">
    <property type="component" value="Unassembled WGS sequence"/>
</dbReference>
<dbReference type="SUPFAM" id="SSF82199">
    <property type="entry name" value="SET domain"/>
    <property type="match status" value="1"/>
</dbReference>
<evidence type="ECO:0000313" key="3">
    <source>
        <dbReference type="EMBL" id="KAF2488213.1"/>
    </source>
</evidence>
<dbReference type="GeneID" id="54476120"/>
<dbReference type="Pfam" id="PF00856">
    <property type="entry name" value="SET"/>
    <property type="match status" value="1"/>
</dbReference>
<dbReference type="CDD" id="cd20071">
    <property type="entry name" value="SET_SMYD"/>
    <property type="match status" value="1"/>
</dbReference>
<keyword evidence="4" id="KW-1185">Reference proteome</keyword>
<dbReference type="InterPro" id="IPR046341">
    <property type="entry name" value="SET_dom_sf"/>
</dbReference>
<dbReference type="PANTHER" id="PTHR47332">
    <property type="entry name" value="SET DOMAIN-CONTAINING PROTEIN 5"/>
    <property type="match status" value="1"/>
</dbReference>
<reference evidence="3" key="1">
    <citation type="journal article" date="2020" name="Stud. Mycol.">
        <title>101 Dothideomycetes genomes: a test case for predicting lifestyles and emergence of pathogens.</title>
        <authorList>
            <person name="Haridas S."/>
            <person name="Albert R."/>
            <person name="Binder M."/>
            <person name="Bloem J."/>
            <person name="Labutti K."/>
            <person name="Salamov A."/>
            <person name="Andreopoulos B."/>
            <person name="Baker S."/>
            <person name="Barry K."/>
            <person name="Bills G."/>
            <person name="Bluhm B."/>
            <person name="Cannon C."/>
            <person name="Castanera R."/>
            <person name="Culley D."/>
            <person name="Daum C."/>
            <person name="Ezra D."/>
            <person name="Gonzalez J."/>
            <person name="Henrissat B."/>
            <person name="Kuo A."/>
            <person name="Liang C."/>
            <person name="Lipzen A."/>
            <person name="Lutzoni F."/>
            <person name="Magnuson J."/>
            <person name="Mondo S."/>
            <person name="Nolan M."/>
            <person name="Ohm R."/>
            <person name="Pangilinan J."/>
            <person name="Park H.-J."/>
            <person name="Ramirez L."/>
            <person name="Alfaro M."/>
            <person name="Sun H."/>
            <person name="Tritt A."/>
            <person name="Yoshinaga Y."/>
            <person name="Zwiers L.-H."/>
            <person name="Turgeon B."/>
            <person name="Goodwin S."/>
            <person name="Spatafora J."/>
            <person name="Crous P."/>
            <person name="Grigoriev I."/>
        </authorList>
    </citation>
    <scope>NUCLEOTIDE SEQUENCE</scope>
    <source>
        <strain evidence="3">CBS 113389</strain>
    </source>
</reference>
<dbReference type="InterPro" id="IPR053185">
    <property type="entry name" value="SET_domain_protein"/>
</dbReference>
<dbReference type="InterPro" id="IPR001214">
    <property type="entry name" value="SET_dom"/>
</dbReference>
<name>A0A6A6Q9E2_9PEZI</name>
<evidence type="ECO:0000313" key="4">
    <source>
        <dbReference type="Proteomes" id="UP000799767"/>
    </source>
</evidence>
<evidence type="ECO:0000256" key="1">
    <source>
        <dbReference type="SAM" id="MobiDB-lite"/>
    </source>
</evidence>
<sequence>MPSIRVDDTASAPAIADSSHFNGIYFSTDGTNDAQRDRTNDRPATSLNISHTRSRAATPPTPLNPRAPEFIPSYKHPNSPRADASVDGLEPFHQHVIDGVVIRMTPDKGWGVFTCNALKRGTLIIKEPPLIAIATDSPSDAWLPYCRLGKNKTKVYDSLHSYANPGLALEQLSRQYLLELDDFVEGEEYVNALVAEHVRVMSIFAVNQMSITPTGRGVFANTSRLNHSCVPNAYACWNPTQQQMTVYAIRDILPGEELCVSYSDGDAQFAISIIRQEQLGWLYNFRCTCPACEDQTGASDARRELMTRLVWGLDNYDNGNIFTSHPYIPAEPIYALRQAQDLVSLLLQEGLFDTELSKAYRRASGYALDLRDFQTALKHAYHEKDNERCCLGAMIDDLRRTGSASECWLEVIYDVIMREQGLEAVTRYRTKARGIKKRIYKKATKAVRKMAASAKNGNASH</sequence>
<dbReference type="AlphaFoldDB" id="A0A6A6Q9E2"/>
<feature type="domain" description="SET" evidence="2">
    <location>
        <begin position="98"/>
        <end position="263"/>
    </location>
</feature>
<dbReference type="OrthoDB" id="265717at2759"/>
<gene>
    <name evidence="3" type="ORF">BDY17DRAFT_307471</name>
</gene>
<dbReference type="RefSeq" id="XP_033594782.1">
    <property type="nucleotide sequence ID" value="XM_033735118.1"/>
</dbReference>
<protein>
    <recommendedName>
        <fullName evidence="2">SET domain-containing protein</fullName>
    </recommendedName>
</protein>
<dbReference type="Gene3D" id="2.170.270.10">
    <property type="entry name" value="SET domain"/>
    <property type="match status" value="1"/>
</dbReference>
<feature type="compositionally biased region" description="Polar residues" evidence="1">
    <location>
        <begin position="42"/>
        <end position="51"/>
    </location>
</feature>
<feature type="region of interest" description="Disordered" evidence="1">
    <location>
        <begin position="27"/>
        <end position="84"/>
    </location>
</feature>
<organism evidence="3 4">
    <name type="scientific">Neohortaea acidophila</name>
    <dbReference type="NCBI Taxonomy" id="245834"/>
    <lineage>
        <taxon>Eukaryota</taxon>
        <taxon>Fungi</taxon>
        <taxon>Dikarya</taxon>
        <taxon>Ascomycota</taxon>
        <taxon>Pezizomycotina</taxon>
        <taxon>Dothideomycetes</taxon>
        <taxon>Dothideomycetidae</taxon>
        <taxon>Mycosphaerellales</taxon>
        <taxon>Teratosphaeriaceae</taxon>
        <taxon>Neohortaea</taxon>
    </lineage>
</organism>
<dbReference type="PROSITE" id="PS50280">
    <property type="entry name" value="SET"/>
    <property type="match status" value="1"/>
</dbReference>
<accession>A0A6A6Q9E2</accession>
<dbReference type="SMART" id="SM00317">
    <property type="entry name" value="SET"/>
    <property type="match status" value="1"/>
</dbReference>
<dbReference type="PANTHER" id="PTHR47332:SF4">
    <property type="entry name" value="SET DOMAIN-CONTAINING PROTEIN 5"/>
    <property type="match status" value="1"/>
</dbReference>
<dbReference type="EMBL" id="MU001631">
    <property type="protein sequence ID" value="KAF2488213.1"/>
    <property type="molecule type" value="Genomic_DNA"/>
</dbReference>
<evidence type="ECO:0000259" key="2">
    <source>
        <dbReference type="PROSITE" id="PS50280"/>
    </source>
</evidence>